<evidence type="ECO:0000256" key="8">
    <source>
        <dbReference type="ARBA" id="ARBA00023136"/>
    </source>
</evidence>
<name>A0A9F5MWZ5_PYTBI</name>
<dbReference type="PANTHER" id="PTHR46875:SF1">
    <property type="entry name" value="TUMOR NECROSIS FACTOR RECEPTOR SUPERFAMILY MEMBER 5"/>
    <property type="match status" value="1"/>
</dbReference>
<evidence type="ECO:0000256" key="14">
    <source>
        <dbReference type="ARBA" id="ARBA00045871"/>
    </source>
</evidence>
<keyword evidence="7 17" id="KW-1133">Transmembrane helix</keyword>
<keyword evidence="8 17" id="KW-0472">Membrane</keyword>
<dbReference type="GO" id="GO:0023035">
    <property type="term" value="P:CD40 signaling pathway"/>
    <property type="evidence" value="ECO:0007669"/>
    <property type="project" value="UniProtKB-ARBA"/>
</dbReference>
<dbReference type="PANTHER" id="PTHR46875">
    <property type="entry name" value="TUMOR NECROSIS FACTOR RECEPTOR SUPERFAMILY MEMBER 5"/>
    <property type="match status" value="1"/>
</dbReference>
<dbReference type="InterPro" id="IPR001368">
    <property type="entry name" value="TNFR/NGFR_Cys_rich_reg"/>
</dbReference>
<dbReference type="PROSITE" id="PS00652">
    <property type="entry name" value="TNFR_NGFR_1"/>
    <property type="match status" value="1"/>
</dbReference>
<evidence type="ECO:0000256" key="3">
    <source>
        <dbReference type="ARBA" id="ARBA00022692"/>
    </source>
</evidence>
<keyword evidence="10 20" id="KW-0675">Receptor</keyword>
<dbReference type="GO" id="GO:0051094">
    <property type="term" value="P:positive regulation of developmental process"/>
    <property type="evidence" value="ECO:0007669"/>
    <property type="project" value="UniProtKB-ARBA"/>
</dbReference>
<dbReference type="Gene3D" id="2.10.50.10">
    <property type="entry name" value="Tumor Necrosis Factor Receptor, subunit A, domain 2"/>
    <property type="match status" value="2"/>
</dbReference>
<keyword evidence="11" id="KW-0325">Glycoprotein</keyword>
<dbReference type="Proteomes" id="UP000695026">
    <property type="component" value="Unplaced"/>
</dbReference>
<evidence type="ECO:0000256" key="11">
    <source>
        <dbReference type="ARBA" id="ARBA00023180"/>
    </source>
</evidence>
<feature type="repeat" description="TNFR-Cys" evidence="15">
    <location>
        <begin position="95"/>
        <end position="134"/>
    </location>
</feature>
<evidence type="ECO:0000256" key="6">
    <source>
        <dbReference type="ARBA" id="ARBA00022859"/>
    </source>
</evidence>
<dbReference type="GO" id="GO:0006952">
    <property type="term" value="P:defense response"/>
    <property type="evidence" value="ECO:0007669"/>
    <property type="project" value="UniProtKB-ARBA"/>
</dbReference>
<dbReference type="InterPro" id="IPR008063">
    <property type="entry name" value="Fas_rcpt"/>
</dbReference>
<dbReference type="Pfam" id="PF00020">
    <property type="entry name" value="TNFR_c6"/>
    <property type="match status" value="1"/>
</dbReference>
<dbReference type="SMART" id="SM00208">
    <property type="entry name" value="TNFR"/>
    <property type="match status" value="4"/>
</dbReference>
<keyword evidence="9 15" id="KW-1015">Disulfide bond</keyword>
<dbReference type="OrthoDB" id="9932129at2759"/>
<dbReference type="GO" id="GO:0002768">
    <property type="term" value="P:immune response-regulating cell surface receptor signaling pathway"/>
    <property type="evidence" value="ECO:0007669"/>
    <property type="project" value="TreeGrafter"/>
</dbReference>
<dbReference type="GeneID" id="103064466"/>
<feature type="region of interest" description="Disordered" evidence="16">
    <location>
        <begin position="218"/>
        <end position="294"/>
    </location>
</feature>
<dbReference type="OMA" id="WTKERHC"/>
<evidence type="ECO:0000259" key="18">
    <source>
        <dbReference type="PROSITE" id="PS50050"/>
    </source>
</evidence>
<dbReference type="PRINTS" id="PR01680">
    <property type="entry name" value="TNFACTORR6"/>
</dbReference>
<evidence type="ECO:0000256" key="13">
    <source>
        <dbReference type="ARBA" id="ARBA00032719"/>
    </source>
</evidence>
<dbReference type="GO" id="GO:0010557">
    <property type="term" value="P:positive regulation of macromolecule biosynthetic process"/>
    <property type="evidence" value="ECO:0007669"/>
    <property type="project" value="UniProtKB-ARBA"/>
</dbReference>
<feature type="repeat" description="TNFR-Cys" evidence="15">
    <location>
        <begin position="16"/>
        <end position="50"/>
    </location>
</feature>
<dbReference type="GO" id="GO:0006874">
    <property type="term" value="P:intracellular calcium ion homeostasis"/>
    <property type="evidence" value="ECO:0007669"/>
    <property type="project" value="UniProtKB-ARBA"/>
</dbReference>
<dbReference type="KEGG" id="pbi:103064466"/>
<protein>
    <recommendedName>
        <fullName evidence="2">Tumor necrosis factor receptor superfamily member 5</fullName>
    </recommendedName>
    <alternativeName>
        <fullName evidence="12">B-cell surface antigen CD40</fullName>
    </alternativeName>
    <alternativeName>
        <fullName evidence="13">CD40L receptor</fullName>
    </alternativeName>
</protein>
<dbReference type="InterPro" id="IPR052135">
    <property type="entry name" value="TNFRSF5"/>
</dbReference>
<evidence type="ECO:0000256" key="16">
    <source>
        <dbReference type="SAM" id="MobiDB-lite"/>
    </source>
</evidence>
<evidence type="ECO:0000256" key="10">
    <source>
        <dbReference type="ARBA" id="ARBA00023170"/>
    </source>
</evidence>
<feature type="disulfide bond" evidence="15">
    <location>
        <begin position="29"/>
        <end position="42"/>
    </location>
</feature>
<comment type="caution">
    <text evidence="15">Lacks conserved residue(s) required for the propagation of feature annotation.</text>
</comment>
<feature type="transmembrane region" description="Helical" evidence="17">
    <location>
        <begin position="190"/>
        <end position="208"/>
    </location>
</feature>
<evidence type="ECO:0000256" key="5">
    <source>
        <dbReference type="ARBA" id="ARBA00022737"/>
    </source>
</evidence>
<evidence type="ECO:0000256" key="9">
    <source>
        <dbReference type="ARBA" id="ARBA00023157"/>
    </source>
</evidence>
<feature type="disulfide bond" evidence="15">
    <location>
        <begin position="32"/>
        <end position="50"/>
    </location>
</feature>
<sequence length="294" mass="32420">MAAPDLESLALVQGLSCSGTQYLWNNRCCSRCPPGQKVEEDCSGESNTTCSPCEEHHFQGGWTKERYCTPHRSCNQQAGLTVHWNGNKEQDVICQCQEGTHCSNRECQTCRPHRLCGPGEGVHRAGSHENDTVCIQCPWGFFSNVSSSTARCQPWSSCKGNGIISKANGTRATDVTCGSLPHQKPRQTHLLALLPLAALLLGALLFLWHQHGKCARKRLQGHQNPPQDPPEPTENEEDCPTFPTQETPLGEQMGIQEKGKDCHLAQQEQTAPLGDSRKQNEHVGKKRGGKQKIH</sequence>
<keyword evidence="5" id="KW-0677">Repeat</keyword>
<dbReference type="GO" id="GO:0010468">
    <property type="term" value="P:regulation of gene expression"/>
    <property type="evidence" value="ECO:0007669"/>
    <property type="project" value="UniProtKB-ARBA"/>
</dbReference>
<reference evidence="20" key="1">
    <citation type="submission" date="2025-08" db="UniProtKB">
        <authorList>
            <consortium name="RefSeq"/>
        </authorList>
    </citation>
    <scope>IDENTIFICATION</scope>
    <source>
        <tissue evidence="20">Liver</tissue>
    </source>
</reference>
<evidence type="ECO:0000256" key="1">
    <source>
        <dbReference type="ARBA" id="ARBA00004479"/>
    </source>
</evidence>
<evidence type="ECO:0000256" key="17">
    <source>
        <dbReference type="SAM" id="Phobius"/>
    </source>
</evidence>
<organism evidence="19 20">
    <name type="scientific">Python bivittatus</name>
    <name type="common">Burmese python</name>
    <name type="synonym">Python molurus bivittatus</name>
    <dbReference type="NCBI Taxonomy" id="176946"/>
    <lineage>
        <taxon>Eukaryota</taxon>
        <taxon>Metazoa</taxon>
        <taxon>Chordata</taxon>
        <taxon>Craniata</taxon>
        <taxon>Vertebrata</taxon>
        <taxon>Euteleostomi</taxon>
        <taxon>Lepidosauria</taxon>
        <taxon>Squamata</taxon>
        <taxon>Bifurcata</taxon>
        <taxon>Unidentata</taxon>
        <taxon>Episquamata</taxon>
        <taxon>Toxicofera</taxon>
        <taxon>Serpentes</taxon>
        <taxon>Henophidia</taxon>
        <taxon>Pythonidae</taxon>
        <taxon>Python</taxon>
    </lineage>
</organism>
<evidence type="ECO:0000313" key="19">
    <source>
        <dbReference type="Proteomes" id="UP000695026"/>
    </source>
</evidence>
<feature type="domain" description="TNFR-Cys" evidence="18">
    <location>
        <begin position="16"/>
        <end position="50"/>
    </location>
</feature>
<accession>A0A9F5MWZ5</accession>
<feature type="domain" description="TNFR-Cys" evidence="18">
    <location>
        <begin position="95"/>
        <end position="134"/>
    </location>
</feature>
<evidence type="ECO:0000256" key="4">
    <source>
        <dbReference type="ARBA" id="ARBA00022729"/>
    </source>
</evidence>
<evidence type="ECO:0000313" key="20">
    <source>
        <dbReference type="RefSeq" id="XP_025027486.1"/>
    </source>
</evidence>
<evidence type="ECO:0000256" key="2">
    <source>
        <dbReference type="ARBA" id="ARBA00015766"/>
    </source>
</evidence>
<dbReference type="SUPFAM" id="SSF57586">
    <property type="entry name" value="TNF receptor-like"/>
    <property type="match status" value="2"/>
</dbReference>
<comment type="subcellular location">
    <subcellularLocation>
        <location evidence="1">Membrane</location>
        <topology evidence="1">Single-pass type I membrane protein</topology>
    </subcellularLocation>
</comment>
<evidence type="ECO:0000256" key="7">
    <source>
        <dbReference type="ARBA" id="ARBA00022989"/>
    </source>
</evidence>
<keyword evidence="3 17" id="KW-0812">Transmembrane</keyword>
<feature type="disulfide bond" evidence="15">
    <location>
        <begin position="116"/>
        <end position="134"/>
    </location>
</feature>
<keyword evidence="4" id="KW-0732">Signal</keyword>
<dbReference type="GO" id="GO:0006955">
    <property type="term" value="P:immune response"/>
    <property type="evidence" value="ECO:0007669"/>
    <property type="project" value="InterPro"/>
</dbReference>
<dbReference type="GO" id="GO:0051240">
    <property type="term" value="P:positive regulation of multicellular organismal process"/>
    <property type="evidence" value="ECO:0007669"/>
    <property type="project" value="UniProtKB-ARBA"/>
</dbReference>
<keyword evidence="19" id="KW-1185">Reference proteome</keyword>
<feature type="compositionally biased region" description="Basic residues" evidence="16">
    <location>
        <begin position="284"/>
        <end position="294"/>
    </location>
</feature>
<dbReference type="RefSeq" id="XP_025027486.1">
    <property type="nucleotide sequence ID" value="XM_025171718.1"/>
</dbReference>
<dbReference type="GO" id="GO:0035631">
    <property type="term" value="C:CD40 receptor complex"/>
    <property type="evidence" value="ECO:0007669"/>
    <property type="project" value="TreeGrafter"/>
</dbReference>
<keyword evidence="6" id="KW-0391">Immunity</keyword>
<gene>
    <name evidence="20" type="primary">LOC103064466</name>
</gene>
<dbReference type="GO" id="GO:0006915">
    <property type="term" value="P:apoptotic process"/>
    <property type="evidence" value="ECO:0007669"/>
    <property type="project" value="InterPro"/>
</dbReference>
<dbReference type="GO" id="GO:0009897">
    <property type="term" value="C:external side of plasma membrane"/>
    <property type="evidence" value="ECO:0007669"/>
    <property type="project" value="TreeGrafter"/>
</dbReference>
<dbReference type="PROSITE" id="PS50050">
    <property type="entry name" value="TNFR_NGFR_2"/>
    <property type="match status" value="2"/>
</dbReference>
<proteinExistence type="predicted"/>
<comment type="function">
    <text evidence="14">Receptor for TNFSF5/CD40LG. Transduces TRAF6- and MAP3K8-mediated signals that activate ERK in macrophages and B cells, leading to induction of immunoglobulin secretion.</text>
</comment>
<dbReference type="AlphaFoldDB" id="A0A9F5MWZ5"/>
<dbReference type="FunFam" id="2.10.50.10:FF:000041">
    <property type="entry name" value="Tumor necrosis factor receptor superfamily member 5"/>
    <property type="match status" value="1"/>
</dbReference>
<dbReference type="GO" id="GO:0045935">
    <property type="term" value="P:positive regulation of nucleobase-containing compound metabolic process"/>
    <property type="evidence" value="ECO:0007669"/>
    <property type="project" value="UniProtKB-ARBA"/>
</dbReference>
<evidence type="ECO:0000256" key="12">
    <source>
        <dbReference type="ARBA" id="ARBA00031089"/>
    </source>
</evidence>
<evidence type="ECO:0000256" key="15">
    <source>
        <dbReference type="PROSITE-ProRule" id="PRU00206"/>
    </source>
</evidence>
<dbReference type="GO" id="GO:0004888">
    <property type="term" value="F:transmembrane signaling receptor activity"/>
    <property type="evidence" value="ECO:0007669"/>
    <property type="project" value="InterPro"/>
</dbReference>